<dbReference type="EMBL" id="FXZK01000009">
    <property type="protein sequence ID" value="SMY09326.1"/>
    <property type="molecule type" value="Genomic_DNA"/>
</dbReference>
<protein>
    <submittedName>
        <fullName evidence="7">2,3-diketo-L-gulonate-binding periplasmic protein YiaO</fullName>
    </submittedName>
</protein>
<dbReference type="Gene3D" id="3.40.190.170">
    <property type="entry name" value="Bacterial extracellular solute-binding protein, family 7"/>
    <property type="match status" value="1"/>
</dbReference>
<dbReference type="Proteomes" id="UP000201613">
    <property type="component" value="Unassembled WGS sequence"/>
</dbReference>
<evidence type="ECO:0000313" key="8">
    <source>
        <dbReference type="Proteomes" id="UP000201613"/>
    </source>
</evidence>
<dbReference type="CDD" id="cd13603">
    <property type="entry name" value="PBP2_TRAP_Siap_TeaA_like"/>
    <property type="match status" value="1"/>
</dbReference>
<evidence type="ECO:0000313" key="7">
    <source>
        <dbReference type="EMBL" id="SMY09326.1"/>
    </source>
</evidence>
<name>A0A238LK40_9RHOB</name>
<dbReference type="InterPro" id="IPR018389">
    <property type="entry name" value="DctP_fam"/>
</dbReference>
<comment type="subcellular location">
    <subcellularLocation>
        <location evidence="1">Periplasm</location>
    </subcellularLocation>
</comment>
<reference evidence="7 8" key="1">
    <citation type="submission" date="2017-05" db="EMBL/GenBank/DDBJ databases">
        <authorList>
            <person name="Song R."/>
            <person name="Chenine A.L."/>
            <person name="Ruprecht R.M."/>
        </authorList>
    </citation>
    <scope>NUCLEOTIDE SEQUENCE [LARGE SCALE GENOMIC DNA]</scope>
    <source>
        <strain evidence="7 8">CECT 8899</strain>
    </source>
</reference>
<dbReference type="OrthoDB" id="8673861at2"/>
<proteinExistence type="inferred from homology"/>
<sequence>MTHLKLLSAVAALAIMAGNASAQVKIAQDCPPDPETCGTYVWAHTFAEYLAENGIETEEFERGALGDEAELLDQVSSGLLEVSMSDLRSAGSLAPFIYGMNLPFLFASHAELDEAVERGNLMESINEGLTPNGVRVLALVANGSPAGIFNTKTAVNTIDDLADLRMRALDETQIRMYEAWGSTGTIVAWPEVPSALQTGVADGYLNAPVVPLMFGHDGFLKHFTDVRFSAPVRVALASEDWYQSLSDEERAIVAEGVAVSTAANREWVTGQDKVLEQLEAAGIAVVHLSDEERDRFAEASRPLYEGGLASPEDIAVWLEAAGVN</sequence>
<evidence type="ECO:0000256" key="6">
    <source>
        <dbReference type="SAM" id="SignalP"/>
    </source>
</evidence>
<evidence type="ECO:0000256" key="3">
    <source>
        <dbReference type="ARBA" id="ARBA00022448"/>
    </source>
</evidence>
<dbReference type="NCBIfam" id="NF037995">
    <property type="entry name" value="TRAP_S1"/>
    <property type="match status" value="1"/>
</dbReference>
<evidence type="ECO:0000256" key="4">
    <source>
        <dbReference type="ARBA" id="ARBA00022729"/>
    </source>
</evidence>
<dbReference type="PANTHER" id="PTHR33376">
    <property type="match status" value="1"/>
</dbReference>
<keyword evidence="5" id="KW-0574">Periplasm</keyword>
<keyword evidence="3" id="KW-0813">Transport</keyword>
<feature type="chain" id="PRO_5013167342" evidence="6">
    <location>
        <begin position="23"/>
        <end position="324"/>
    </location>
</feature>
<dbReference type="AlphaFoldDB" id="A0A238LK40"/>
<dbReference type="RefSeq" id="WP_093993517.1">
    <property type="nucleotide sequence ID" value="NZ_FXZK01000009.1"/>
</dbReference>
<evidence type="ECO:0000256" key="2">
    <source>
        <dbReference type="ARBA" id="ARBA00009023"/>
    </source>
</evidence>
<keyword evidence="8" id="KW-1185">Reference proteome</keyword>
<accession>A0A238LK40</accession>
<evidence type="ECO:0000256" key="1">
    <source>
        <dbReference type="ARBA" id="ARBA00004418"/>
    </source>
</evidence>
<feature type="signal peptide" evidence="6">
    <location>
        <begin position="1"/>
        <end position="22"/>
    </location>
</feature>
<keyword evidence="4 6" id="KW-0732">Signal</keyword>
<dbReference type="InterPro" id="IPR038404">
    <property type="entry name" value="TRAP_DctP_sf"/>
</dbReference>
<comment type="similarity">
    <text evidence="2">Belongs to the bacterial solute-binding protein 7 family.</text>
</comment>
<evidence type="ECO:0000256" key="5">
    <source>
        <dbReference type="ARBA" id="ARBA00022764"/>
    </source>
</evidence>
<gene>
    <name evidence="7" type="primary">yiaO_3</name>
    <name evidence="7" type="ORF">LOM8899_03491</name>
</gene>
<dbReference type="Pfam" id="PF03480">
    <property type="entry name" value="DctP"/>
    <property type="match status" value="1"/>
</dbReference>
<dbReference type="GO" id="GO:0042597">
    <property type="term" value="C:periplasmic space"/>
    <property type="evidence" value="ECO:0007669"/>
    <property type="project" value="UniProtKB-SubCell"/>
</dbReference>
<organism evidence="7 8">
    <name type="scientific">Flavimaricola marinus</name>
    <dbReference type="NCBI Taxonomy" id="1819565"/>
    <lineage>
        <taxon>Bacteria</taxon>
        <taxon>Pseudomonadati</taxon>
        <taxon>Pseudomonadota</taxon>
        <taxon>Alphaproteobacteria</taxon>
        <taxon>Rhodobacterales</taxon>
        <taxon>Paracoccaceae</taxon>
        <taxon>Flavimaricola</taxon>
    </lineage>
</organism>
<dbReference type="GO" id="GO:0055085">
    <property type="term" value="P:transmembrane transport"/>
    <property type="evidence" value="ECO:0007669"/>
    <property type="project" value="InterPro"/>
</dbReference>
<dbReference type="PANTHER" id="PTHR33376:SF7">
    <property type="entry name" value="C4-DICARBOXYLATE-BINDING PROTEIN DCTB"/>
    <property type="match status" value="1"/>
</dbReference>